<feature type="transmembrane region" description="Helical" evidence="6">
    <location>
        <begin position="27"/>
        <end position="54"/>
    </location>
</feature>
<feature type="transmembrane region" description="Helical" evidence="6">
    <location>
        <begin position="270"/>
        <end position="292"/>
    </location>
</feature>
<keyword evidence="2" id="KW-1003">Cell membrane</keyword>
<feature type="transmembrane region" description="Helical" evidence="6">
    <location>
        <begin position="312"/>
        <end position="335"/>
    </location>
</feature>
<feature type="transmembrane region" description="Helical" evidence="6">
    <location>
        <begin position="156"/>
        <end position="178"/>
    </location>
</feature>
<dbReference type="InterPro" id="IPR036374">
    <property type="entry name" value="OxRdtase_Mopterin-bd_sf"/>
</dbReference>
<evidence type="ECO:0000256" key="3">
    <source>
        <dbReference type="ARBA" id="ARBA00022692"/>
    </source>
</evidence>
<keyword evidence="3 6" id="KW-0812">Transmembrane</keyword>
<organism evidence="10">
    <name type="scientific">Edaphobacter paludis</name>
    <dbReference type="NCBI Taxonomy" id="3035702"/>
    <lineage>
        <taxon>Bacteria</taxon>
        <taxon>Pseudomonadati</taxon>
        <taxon>Acidobacteriota</taxon>
        <taxon>Terriglobia</taxon>
        <taxon>Terriglobales</taxon>
        <taxon>Acidobacteriaceae</taxon>
        <taxon>Edaphobacter</taxon>
    </lineage>
</organism>
<dbReference type="InterPro" id="IPR016174">
    <property type="entry name" value="Di-haem_cyt_TM"/>
</dbReference>
<protein>
    <submittedName>
        <fullName evidence="10">Molybdopterin-dependent oxidoreductase</fullName>
    </submittedName>
</protein>
<dbReference type="Pfam" id="PF00174">
    <property type="entry name" value="Oxidored_molyb"/>
    <property type="match status" value="1"/>
</dbReference>
<dbReference type="GO" id="GO:0022904">
    <property type="term" value="P:respiratory electron transport chain"/>
    <property type="evidence" value="ECO:0007669"/>
    <property type="project" value="InterPro"/>
</dbReference>
<keyword evidence="4 6" id="KW-1133">Transmembrane helix</keyword>
<evidence type="ECO:0000259" key="8">
    <source>
        <dbReference type="Pfam" id="PF01292"/>
    </source>
</evidence>
<dbReference type="InterPro" id="IPR000572">
    <property type="entry name" value="OxRdtase_Mopterin-bd_dom"/>
</dbReference>
<evidence type="ECO:0000259" key="7">
    <source>
        <dbReference type="Pfam" id="PF00174"/>
    </source>
</evidence>
<evidence type="ECO:0000256" key="5">
    <source>
        <dbReference type="ARBA" id="ARBA00023136"/>
    </source>
</evidence>
<dbReference type="GO" id="GO:0005886">
    <property type="term" value="C:plasma membrane"/>
    <property type="evidence" value="ECO:0007669"/>
    <property type="project" value="UniProtKB-SubCell"/>
</dbReference>
<evidence type="ECO:0000313" key="10">
    <source>
        <dbReference type="EMBL" id="XBH14067.1"/>
    </source>
</evidence>
<dbReference type="AlphaFoldDB" id="A0AAU7D9S9"/>
<gene>
    <name evidence="9" type="ORF">P4G45_02640</name>
    <name evidence="10" type="ORF">P8936_02615</name>
</gene>
<feature type="domain" description="Cytochrome b561 bacterial/Ni-hydrogenase" evidence="8">
    <location>
        <begin position="71"/>
        <end position="294"/>
    </location>
</feature>
<evidence type="ECO:0000256" key="2">
    <source>
        <dbReference type="ARBA" id="ARBA00022475"/>
    </source>
</evidence>
<feature type="transmembrane region" description="Helical" evidence="6">
    <location>
        <begin position="74"/>
        <end position="94"/>
    </location>
</feature>
<dbReference type="EMBL" id="CP121194">
    <property type="protein sequence ID" value="XBH10639.1"/>
    <property type="molecule type" value="Genomic_DNA"/>
</dbReference>
<dbReference type="InterPro" id="IPR011577">
    <property type="entry name" value="Cyt_b561_bac/Ni-Hgenase"/>
</dbReference>
<evidence type="ECO:0000256" key="4">
    <source>
        <dbReference type="ARBA" id="ARBA00022989"/>
    </source>
</evidence>
<sequence length="555" mass="63318">MIPFDNAHRAVHYPPDRRFRIWIRPSVLTILILLVAVPLMLAWLEVAIFGMPYIASSSASIEGAMSGPHGFPVWIRWTHFFNMFFLFMLMRSGLSILMDHPRLYLNDHCTPGTEWLRFTPLKVPSDRVWTAKDDARYISPMVSTPGYRHTIGIARAWHFITVYGFVLTGIFFVCGLLTSEQWQRLVPTSTAVFVDAWNTFVHYANFHFPPEPNGFYGYNALQQLAYFATVFVMAPLSILTGMAMSPALVNRWPRYAKLFGGRQCARSIHFLMLVGFAGFVVVHVTLIALTGLRRNMNHIVLGVDNMQWTGLVLGLIGIAVVVLSWIAAHYISWYFPRGLQHAQRAVTEPVRLVTLDRLIPQQTYTREQISPRFWPNGKMPTREDWKQMEADGFKDFRLKVGGMVENPVELSLDDMRAMQAEDTITMHHCIQGWSGIAEWRGLSLQKLIEHVKPRPGAHVLAFYSFGDSLYGDAYYDTQSIYNAMKPQAMLAFDMNSAPLTGVYGAPLRLRVENQLGYKMVKWIERIEFIESIETVGKGEGGSNEDDEYFDLLPNI</sequence>
<dbReference type="PANTHER" id="PTHR43032">
    <property type="entry name" value="PROTEIN-METHIONINE-SULFOXIDE REDUCTASE"/>
    <property type="match status" value="1"/>
</dbReference>
<proteinExistence type="predicted"/>
<comment type="subcellular location">
    <subcellularLocation>
        <location evidence="1">Cell membrane</location>
        <topology evidence="1">Multi-pass membrane protein</topology>
    </subcellularLocation>
</comment>
<feature type="domain" description="Oxidoreductase molybdopterin-binding" evidence="7">
    <location>
        <begin position="393"/>
        <end position="530"/>
    </location>
</feature>
<evidence type="ECO:0000256" key="1">
    <source>
        <dbReference type="ARBA" id="ARBA00004651"/>
    </source>
</evidence>
<evidence type="ECO:0000256" key="6">
    <source>
        <dbReference type="SAM" id="Phobius"/>
    </source>
</evidence>
<dbReference type="KEGG" id="epl:P4G45_02640"/>
<dbReference type="RefSeq" id="WP_348268145.1">
    <property type="nucleotide sequence ID" value="NZ_CP121194.1"/>
</dbReference>
<dbReference type="Pfam" id="PF01292">
    <property type="entry name" value="Ni_hydr_CYTB"/>
    <property type="match status" value="1"/>
</dbReference>
<dbReference type="Gene3D" id="3.90.420.10">
    <property type="entry name" value="Oxidoreductase, molybdopterin-binding domain"/>
    <property type="match status" value="1"/>
</dbReference>
<keyword evidence="5 6" id="KW-0472">Membrane</keyword>
<dbReference type="Gene3D" id="1.20.950.20">
    <property type="entry name" value="Transmembrane di-heme cytochromes, Chain C"/>
    <property type="match status" value="1"/>
</dbReference>
<dbReference type="SUPFAM" id="SSF81342">
    <property type="entry name" value="Transmembrane di-heme cytochromes"/>
    <property type="match status" value="1"/>
</dbReference>
<dbReference type="EMBL" id="CP121195">
    <property type="protein sequence ID" value="XBH14067.1"/>
    <property type="molecule type" value="Genomic_DNA"/>
</dbReference>
<evidence type="ECO:0000313" key="9">
    <source>
        <dbReference type="EMBL" id="XBH10639.1"/>
    </source>
</evidence>
<name>A0AAU7D9S9_9BACT</name>
<reference evidence="10" key="1">
    <citation type="submission" date="2023-03" db="EMBL/GenBank/DDBJ databases">
        <title>Edaphobacter sp.</title>
        <authorList>
            <person name="Huber K.J."/>
            <person name="Papendorf J."/>
            <person name="Pilke C."/>
            <person name="Bunk B."/>
            <person name="Sproeer C."/>
            <person name="Pester M."/>
        </authorList>
    </citation>
    <scope>NUCLEOTIDE SEQUENCE</scope>
    <source>
        <strain evidence="9">DSM 109919</strain>
        <strain evidence="10">DSM 109920</strain>
    </source>
</reference>
<dbReference type="SUPFAM" id="SSF56524">
    <property type="entry name" value="Oxidoreductase molybdopterin-binding domain"/>
    <property type="match status" value="1"/>
</dbReference>
<accession>A0AAU7D9S9</accession>
<feature type="transmembrane region" description="Helical" evidence="6">
    <location>
        <begin position="224"/>
        <end position="249"/>
    </location>
</feature>
<dbReference type="GO" id="GO:0009055">
    <property type="term" value="F:electron transfer activity"/>
    <property type="evidence" value="ECO:0007669"/>
    <property type="project" value="InterPro"/>
</dbReference>
<accession>A0AAU7CYS6</accession>